<name>A0A6J4KBP9_9CYAN</name>
<proteinExistence type="predicted"/>
<evidence type="ECO:0000313" key="1">
    <source>
        <dbReference type="EMBL" id="CAA9300327.1"/>
    </source>
</evidence>
<dbReference type="EMBL" id="CADCTZ010000008">
    <property type="protein sequence ID" value="CAA9300327.1"/>
    <property type="molecule type" value="Genomic_DNA"/>
</dbReference>
<organism evidence="1">
    <name type="scientific">uncultured Microcoleus sp</name>
    <dbReference type="NCBI Taxonomy" id="259945"/>
    <lineage>
        <taxon>Bacteria</taxon>
        <taxon>Bacillati</taxon>
        <taxon>Cyanobacteriota</taxon>
        <taxon>Cyanophyceae</taxon>
        <taxon>Oscillatoriophycideae</taxon>
        <taxon>Oscillatoriales</taxon>
        <taxon>Microcoleaceae</taxon>
        <taxon>Microcoleus</taxon>
        <taxon>environmental samples</taxon>
    </lineage>
</organism>
<dbReference type="AlphaFoldDB" id="A0A6J4KBP9"/>
<sequence>MVKQWLKASKKIVVQAKNRVLLHPNLRQWRSRSRLMHVEAGVRPSNENTYS</sequence>
<accession>A0A6J4KBP9</accession>
<gene>
    <name evidence="1" type="ORF">AVDCRST_MAG84-53</name>
</gene>
<reference evidence="1" key="1">
    <citation type="submission" date="2020-02" db="EMBL/GenBank/DDBJ databases">
        <authorList>
            <person name="Meier V. D."/>
        </authorList>
    </citation>
    <scope>NUCLEOTIDE SEQUENCE</scope>
    <source>
        <strain evidence="1">AVDCRST_MAG84</strain>
    </source>
</reference>
<protein>
    <submittedName>
        <fullName evidence="1">Uncharacterized protein</fullName>
    </submittedName>
</protein>